<proteinExistence type="predicted"/>
<dbReference type="SUPFAM" id="SSF46785">
    <property type="entry name" value="Winged helix' DNA-binding domain"/>
    <property type="match status" value="1"/>
</dbReference>
<dbReference type="Gene3D" id="1.10.10.10">
    <property type="entry name" value="Winged helix-like DNA-binding domain superfamily/Winged helix DNA-binding domain"/>
    <property type="match status" value="1"/>
</dbReference>
<dbReference type="Pfam" id="PF14277">
    <property type="entry name" value="DUF4364"/>
    <property type="match status" value="1"/>
</dbReference>
<dbReference type="STRING" id="1503.CLPU_16c00020"/>
<evidence type="ECO:0000313" key="1">
    <source>
        <dbReference type="EMBL" id="KNF07449.1"/>
    </source>
</evidence>
<reference evidence="2" key="1">
    <citation type="submission" date="2015-07" db="EMBL/GenBank/DDBJ databases">
        <title>Draft genome sequence of the purine-degrading Gottschalkia purinilyticum DSM 1384 (formerly Clostridium purinilyticum).</title>
        <authorList>
            <person name="Poehlein A."/>
            <person name="Schiel-Bengelsdorf B."/>
            <person name="Bengelsdorf F.R."/>
            <person name="Daniel R."/>
            <person name="Duerre P."/>
        </authorList>
    </citation>
    <scope>NUCLEOTIDE SEQUENCE [LARGE SCALE GENOMIC DNA]</scope>
    <source>
        <strain evidence="2">DSM 1384</strain>
    </source>
</reference>
<dbReference type="OrthoDB" id="9783597at2"/>
<accession>A0A0L0W7E9</accession>
<dbReference type="AlphaFoldDB" id="A0A0L0W7E9"/>
<dbReference type="InterPro" id="IPR025374">
    <property type="entry name" value="DUF4364"/>
</dbReference>
<sequence length="181" mass="21485">MFIENTNELVQHKLLILYILDKVDIPMTNAEITQFVLENNYMNYFMVQQFLSELVNSKFIEFSTKDGHEYYHLSNAGKDTLDYFNDRISQTLKNEIDKRYEKKKQEMIKDTQIIGNSYKKNDSEYIVNLKVIEKDIILFNLSLNVVSNKQAQLICNNWRENPQEIYKKVVDLLIDDKSGHE</sequence>
<keyword evidence="2" id="KW-1185">Reference proteome</keyword>
<comment type="caution">
    <text evidence="1">The sequence shown here is derived from an EMBL/GenBank/DDBJ whole genome shotgun (WGS) entry which is preliminary data.</text>
</comment>
<gene>
    <name evidence="1" type="ORF">CLPU_16c00020</name>
</gene>
<dbReference type="Proteomes" id="UP000037267">
    <property type="component" value="Unassembled WGS sequence"/>
</dbReference>
<evidence type="ECO:0000313" key="2">
    <source>
        <dbReference type="Proteomes" id="UP000037267"/>
    </source>
</evidence>
<organism evidence="1 2">
    <name type="scientific">Gottschalkia purinilytica</name>
    <name type="common">Clostridium purinilyticum</name>
    <dbReference type="NCBI Taxonomy" id="1503"/>
    <lineage>
        <taxon>Bacteria</taxon>
        <taxon>Bacillati</taxon>
        <taxon>Bacillota</taxon>
        <taxon>Tissierellia</taxon>
        <taxon>Tissierellales</taxon>
        <taxon>Gottschalkiaceae</taxon>
        <taxon>Gottschalkia</taxon>
    </lineage>
</organism>
<protein>
    <recommendedName>
        <fullName evidence="3">DUF4364 family protein</fullName>
    </recommendedName>
</protein>
<name>A0A0L0W7E9_GOTPU</name>
<dbReference type="RefSeq" id="WP_050356167.1">
    <property type="nucleotide sequence ID" value="NZ_LGSS01000016.1"/>
</dbReference>
<evidence type="ECO:0008006" key="3">
    <source>
        <dbReference type="Google" id="ProtNLM"/>
    </source>
</evidence>
<dbReference type="InterPro" id="IPR036390">
    <property type="entry name" value="WH_DNA-bd_sf"/>
</dbReference>
<dbReference type="EMBL" id="LGSS01000016">
    <property type="protein sequence ID" value="KNF07449.1"/>
    <property type="molecule type" value="Genomic_DNA"/>
</dbReference>
<dbReference type="InterPro" id="IPR036388">
    <property type="entry name" value="WH-like_DNA-bd_sf"/>
</dbReference>